<name>A0A7G9RLA4_9BURK</name>
<keyword evidence="4" id="KW-1185">Reference proteome</keyword>
<dbReference type="AlphaFoldDB" id="A0A7G9RLA4"/>
<accession>A0A7G9RLA4</accession>
<evidence type="ECO:0000313" key="3">
    <source>
        <dbReference type="EMBL" id="QNN56379.1"/>
    </source>
</evidence>
<gene>
    <name evidence="3" type="ORF">H9K76_17780</name>
</gene>
<feature type="domain" description="DUF58" evidence="2">
    <location>
        <begin position="51"/>
        <end position="281"/>
    </location>
</feature>
<reference evidence="3 4" key="1">
    <citation type="submission" date="2020-08" db="EMBL/GenBank/DDBJ databases">
        <title>Genome sequence of Diaphorobacter ruginosibacter DSM 27467T.</title>
        <authorList>
            <person name="Hyun D.-W."/>
            <person name="Bae J.-W."/>
        </authorList>
    </citation>
    <scope>NUCLEOTIDE SEQUENCE [LARGE SCALE GENOMIC DNA]</scope>
    <source>
        <strain evidence="3 4">DSM 27467</strain>
    </source>
</reference>
<evidence type="ECO:0000259" key="2">
    <source>
        <dbReference type="Pfam" id="PF01882"/>
    </source>
</evidence>
<dbReference type="Proteomes" id="UP000515811">
    <property type="component" value="Chromosome"/>
</dbReference>
<dbReference type="Pfam" id="PF01882">
    <property type="entry name" value="DUF58"/>
    <property type="match status" value="1"/>
</dbReference>
<proteinExistence type="predicted"/>
<dbReference type="KEGG" id="drg:H9K76_17780"/>
<dbReference type="EMBL" id="CP060714">
    <property type="protein sequence ID" value="QNN56379.1"/>
    <property type="molecule type" value="Genomic_DNA"/>
</dbReference>
<evidence type="ECO:0000313" key="4">
    <source>
        <dbReference type="Proteomes" id="UP000515811"/>
    </source>
</evidence>
<sequence length="346" mass="39051">MPDATTYPSTHPPSAERLLHQLEWRVLRRLDGLLHGDYRTLLRGTGIDLTDLREYQPHDDVRHIDWNVTARLATPHVRVFTEDREMTAWFALDLSPSVDFGPPGRSKRDQLVAFVGTLSRLLTRRGNRVGAILHEGHPESGPERGPRQRIIPARGSRAHVLQLLHALRSPGSPGGTRDRQPTGTTQLHHLVQATQGVLRRRSAVFLISDFMSDPGWERPLALLAQRHDVAAVRLLDPLELSLPDVGLVWMRDPETGERLHVDTRNAGFRRRYARLAAEREEQLRAHLARAGVDTLELSTDDDLLEALLRFMALRGLRWRHQPHGAPQVTEPSSFSSARLPSQASLQ</sequence>
<dbReference type="RefSeq" id="WP_187596645.1">
    <property type="nucleotide sequence ID" value="NZ_CP060714.1"/>
</dbReference>
<organism evidence="3 4">
    <name type="scientific">Diaphorobacter ruginosibacter</name>
    <dbReference type="NCBI Taxonomy" id="1715720"/>
    <lineage>
        <taxon>Bacteria</taxon>
        <taxon>Pseudomonadati</taxon>
        <taxon>Pseudomonadota</taxon>
        <taxon>Betaproteobacteria</taxon>
        <taxon>Burkholderiales</taxon>
        <taxon>Comamonadaceae</taxon>
        <taxon>Diaphorobacter</taxon>
    </lineage>
</organism>
<protein>
    <submittedName>
        <fullName evidence="3">DUF58 domain-containing protein</fullName>
    </submittedName>
</protein>
<evidence type="ECO:0000256" key="1">
    <source>
        <dbReference type="SAM" id="MobiDB-lite"/>
    </source>
</evidence>
<dbReference type="PANTHER" id="PTHR33608:SF6">
    <property type="entry name" value="BLL2464 PROTEIN"/>
    <property type="match status" value="1"/>
</dbReference>
<dbReference type="PANTHER" id="PTHR33608">
    <property type="entry name" value="BLL2464 PROTEIN"/>
    <property type="match status" value="1"/>
</dbReference>
<feature type="compositionally biased region" description="Polar residues" evidence="1">
    <location>
        <begin position="329"/>
        <end position="346"/>
    </location>
</feature>
<feature type="region of interest" description="Disordered" evidence="1">
    <location>
        <begin position="322"/>
        <end position="346"/>
    </location>
</feature>
<dbReference type="InterPro" id="IPR002881">
    <property type="entry name" value="DUF58"/>
</dbReference>